<keyword evidence="2" id="KW-1185">Reference proteome</keyword>
<sequence>MHSSMDDPLARSDTTPRLKRPEKFFYPTIGFTARKAWMNVCGCPRHVSHGNSIVEASGLCFQPALGITEVVSSSVPPFPPPKAVNGFFWDCLRLSHKVGVPNQVSSLFTISPPPIPFPFQRDRQVVKFLTKRPERLHPLLYPICLFLPPPGYLLRP</sequence>
<evidence type="ECO:0000313" key="2">
    <source>
        <dbReference type="Proteomes" id="UP001610432"/>
    </source>
</evidence>
<evidence type="ECO:0000313" key="1">
    <source>
        <dbReference type="EMBL" id="KAL2868429.1"/>
    </source>
</evidence>
<name>A0ABR4LV58_9EURO</name>
<accession>A0ABR4LV58</accession>
<comment type="caution">
    <text evidence="1">The sequence shown here is derived from an EMBL/GenBank/DDBJ whole genome shotgun (WGS) entry which is preliminary data.</text>
</comment>
<reference evidence="1 2" key="1">
    <citation type="submission" date="2024-07" db="EMBL/GenBank/DDBJ databases">
        <title>Section-level genome sequencing and comparative genomics of Aspergillus sections Usti and Cavernicolus.</title>
        <authorList>
            <consortium name="Lawrence Berkeley National Laboratory"/>
            <person name="Nybo J.L."/>
            <person name="Vesth T.C."/>
            <person name="Theobald S."/>
            <person name="Frisvad J.C."/>
            <person name="Larsen T.O."/>
            <person name="Kjaerboelling I."/>
            <person name="Rothschild-Mancinelli K."/>
            <person name="Lyhne E.K."/>
            <person name="Kogle M.E."/>
            <person name="Barry K."/>
            <person name="Clum A."/>
            <person name="Na H."/>
            <person name="Ledsgaard L."/>
            <person name="Lin J."/>
            <person name="Lipzen A."/>
            <person name="Kuo A."/>
            <person name="Riley R."/>
            <person name="Mondo S."/>
            <person name="Labutti K."/>
            <person name="Haridas S."/>
            <person name="Pangalinan J."/>
            <person name="Salamov A.A."/>
            <person name="Simmons B.A."/>
            <person name="Magnuson J.K."/>
            <person name="Chen J."/>
            <person name="Drula E."/>
            <person name="Henrissat B."/>
            <person name="Wiebenga A."/>
            <person name="Lubbers R.J."/>
            <person name="Gomes A.C."/>
            <person name="Macurrencykelacurrency M.R."/>
            <person name="Stajich J."/>
            <person name="Grigoriev I.V."/>
            <person name="Mortensen U.H."/>
            <person name="De Vries R.P."/>
            <person name="Baker S.E."/>
            <person name="Andersen M.R."/>
        </authorList>
    </citation>
    <scope>NUCLEOTIDE SEQUENCE [LARGE SCALE GENOMIC DNA]</scope>
    <source>
        <strain evidence="1 2">CBS 449.75</strain>
    </source>
</reference>
<protein>
    <submittedName>
        <fullName evidence="1">Uncharacterized protein</fullName>
    </submittedName>
</protein>
<dbReference type="EMBL" id="JBFXLQ010000014">
    <property type="protein sequence ID" value="KAL2868429.1"/>
    <property type="molecule type" value="Genomic_DNA"/>
</dbReference>
<dbReference type="RefSeq" id="XP_070887408.1">
    <property type="nucleotide sequence ID" value="XM_071035178.1"/>
</dbReference>
<proteinExistence type="predicted"/>
<dbReference type="Proteomes" id="UP001610432">
    <property type="component" value="Unassembled WGS sequence"/>
</dbReference>
<dbReference type="GeneID" id="98150250"/>
<organism evidence="1 2">
    <name type="scientific">Aspergillus lucknowensis</name>
    <dbReference type="NCBI Taxonomy" id="176173"/>
    <lineage>
        <taxon>Eukaryota</taxon>
        <taxon>Fungi</taxon>
        <taxon>Dikarya</taxon>
        <taxon>Ascomycota</taxon>
        <taxon>Pezizomycotina</taxon>
        <taxon>Eurotiomycetes</taxon>
        <taxon>Eurotiomycetidae</taxon>
        <taxon>Eurotiales</taxon>
        <taxon>Aspergillaceae</taxon>
        <taxon>Aspergillus</taxon>
        <taxon>Aspergillus subgen. Nidulantes</taxon>
    </lineage>
</organism>
<gene>
    <name evidence="1" type="ORF">BJX67DRAFT_57411</name>
</gene>